<proteinExistence type="predicted"/>
<dbReference type="RefSeq" id="XP_070883090.1">
    <property type="nucleotide sequence ID" value="XM_071034612.1"/>
</dbReference>
<reference evidence="1 2" key="1">
    <citation type="submission" date="2024-07" db="EMBL/GenBank/DDBJ databases">
        <title>Section-level genome sequencing and comparative genomics of Aspergillus sections Usti and Cavernicolus.</title>
        <authorList>
            <consortium name="Lawrence Berkeley National Laboratory"/>
            <person name="Nybo J.L."/>
            <person name="Vesth T.C."/>
            <person name="Theobald S."/>
            <person name="Frisvad J.C."/>
            <person name="Larsen T.O."/>
            <person name="Kjaerboelling I."/>
            <person name="Rothschild-Mancinelli K."/>
            <person name="Lyhne E.K."/>
            <person name="Kogle M.E."/>
            <person name="Barry K."/>
            <person name="Clum A."/>
            <person name="Na H."/>
            <person name="Ledsgaard L."/>
            <person name="Lin J."/>
            <person name="Lipzen A."/>
            <person name="Kuo A."/>
            <person name="Riley R."/>
            <person name="Mondo S."/>
            <person name="Labutti K."/>
            <person name="Haridas S."/>
            <person name="Pangalinan J."/>
            <person name="Salamov A.A."/>
            <person name="Simmons B.A."/>
            <person name="Magnuson J.K."/>
            <person name="Chen J."/>
            <person name="Drula E."/>
            <person name="Henrissat B."/>
            <person name="Wiebenga A."/>
            <person name="Lubbers R.J."/>
            <person name="Gomes A.C."/>
            <person name="Macurrencykelacurrency M.R."/>
            <person name="Stajich J."/>
            <person name="Grigoriev I.V."/>
            <person name="Mortensen U.H."/>
            <person name="De Vries R.P."/>
            <person name="Baker S.E."/>
            <person name="Andersen M.R."/>
        </authorList>
    </citation>
    <scope>NUCLEOTIDE SEQUENCE [LARGE SCALE GENOMIC DNA]</scope>
    <source>
        <strain evidence="1 2">CBS 449.75</strain>
    </source>
</reference>
<protein>
    <submittedName>
        <fullName evidence="1">Cupin domain protein</fullName>
    </submittedName>
</protein>
<dbReference type="SUPFAM" id="SSF51182">
    <property type="entry name" value="RmlC-like cupins"/>
    <property type="match status" value="1"/>
</dbReference>
<sequence length="192" mass="21258">MTTPGDLADKPVSYLRQRTRVITTHREDGKAVIHSSREGRWYEMRDVAVALNLVYTTSEFPSQMNDDNDIKAHKAVERNGLGLVNQGGTVCRISNFAPGNEAIMHRTRSLDYGVVLEGEIEMSLDSGETVLLKRGDVVVQRGTNTWKNTSATEWARTFFVLLDGHPLSIGGEQLGESLGYAAHELQPSNNVE</sequence>
<dbReference type="InterPro" id="IPR014710">
    <property type="entry name" value="RmlC-like_jellyroll"/>
</dbReference>
<evidence type="ECO:0000313" key="1">
    <source>
        <dbReference type="EMBL" id="KAL2864111.1"/>
    </source>
</evidence>
<evidence type="ECO:0000313" key="2">
    <source>
        <dbReference type="Proteomes" id="UP001610432"/>
    </source>
</evidence>
<dbReference type="Gene3D" id="2.60.120.10">
    <property type="entry name" value="Jelly Rolls"/>
    <property type="match status" value="1"/>
</dbReference>
<dbReference type="PANTHER" id="PTHR36156:SF2">
    <property type="entry name" value="CUPIN TYPE-2 DOMAIN-CONTAINING PROTEIN"/>
    <property type="match status" value="1"/>
</dbReference>
<dbReference type="CDD" id="cd02231">
    <property type="entry name" value="cupin_BLL6423-like"/>
    <property type="match status" value="1"/>
</dbReference>
<dbReference type="PANTHER" id="PTHR36156">
    <property type="entry name" value="SLR2101 PROTEIN"/>
    <property type="match status" value="1"/>
</dbReference>
<comment type="caution">
    <text evidence="1">The sequence shown here is derived from an EMBL/GenBank/DDBJ whole genome shotgun (WGS) entry which is preliminary data.</text>
</comment>
<accession>A0ABR4LHT8</accession>
<keyword evidence="2" id="KW-1185">Reference proteome</keyword>
<dbReference type="InterPro" id="IPR047142">
    <property type="entry name" value="OryJ/VirC-like"/>
</dbReference>
<dbReference type="InterPro" id="IPR011051">
    <property type="entry name" value="RmlC_Cupin_sf"/>
</dbReference>
<name>A0ABR4LHT8_9EURO</name>
<gene>
    <name evidence="1" type="ORF">BJX67DRAFT_390247</name>
</gene>
<organism evidence="1 2">
    <name type="scientific">Aspergillus lucknowensis</name>
    <dbReference type="NCBI Taxonomy" id="176173"/>
    <lineage>
        <taxon>Eukaryota</taxon>
        <taxon>Fungi</taxon>
        <taxon>Dikarya</taxon>
        <taxon>Ascomycota</taxon>
        <taxon>Pezizomycotina</taxon>
        <taxon>Eurotiomycetes</taxon>
        <taxon>Eurotiomycetidae</taxon>
        <taxon>Eurotiales</taxon>
        <taxon>Aspergillaceae</taxon>
        <taxon>Aspergillus</taxon>
        <taxon>Aspergillus subgen. Nidulantes</taxon>
    </lineage>
</organism>
<dbReference type="EMBL" id="JBFXLQ010000044">
    <property type="protein sequence ID" value="KAL2864111.1"/>
    <property type="molecule type" value="Genomic_DNA"/>
</dbReference>
<dbReference type="GeneID" id="98149684"/>
<dbReference type="Proteomes" id="UP001610432">
    <property type="component" value="Unassembled WGS sequence"/>
</dbReference>